<dbReference type="AlphaFoldDB" id="A0A137NZT2"/>
<keyword evidence="9" id="KW-1185">Reference proteome</keyword>
<evidence type="ECO:0000256" key="3">
    <source>
        <dbReference type="ARBA" id="ARBA00022989"/>
    </source>
</evidence>
<keyword evidence="6" id="KW-0012">Acyltransferase</keyword>
<evidence type="ECO:0000256" key="6">
    <source>
        <dbReference type="ARBA" id="ARBA00023315"/>
    </source>
</evidence>
<name>A0A137NZT2_CONC2</name>
<evidence type="ECO:0000256" key="7">
    <source>
        <dbReference type="SAM" id="Phobius"/>
    </source>
</evidence>
<evidence type="ECO:0000256" key="2">
    <source>
        <dbReference type="ARBA" id="ARBA00022692"/>
    </source>
</evidence>
<dbReference type="OMA" id="WFRFLWD"/>
<keyword evidence="1" id="KW-0808">Transferase</keyword>
<keyword evidence="2 7" id="KW-0812">Transmembrane</keyword>
<dbReference type="OrthoDB" id="272512at2759"/>
<protein>
    <recommendedName>
        <fullName evidence="10">Phospholipid/glycerol acyltransferase domain-containing protein</fullName>
    </recommendedName>
</protein>
<proteinExistence type="predicted"/>
<evidence type="ECO:0008006" key="10">
    <source>
        <dbReference type="Google" id="ProtNLM"/>
    </source>
</evidence>
<dbReference type="STRING" id="796925.A0A137NZT2"/>
<keyword evidence="4" id="KW-0443">Lipid metabolism</keyword>
<feature type="transmembrane region" description="Helical" evidence="7">
    <location>
        <begin position="45"/>
        <end position="68"/>
    </location>
</feature>
<dbReference type="EMBL" id="KQ964588">
    <property type="protein sequence ID" value="KXN68218.1"/>
    <property type="molecule type" value="Genomic_DNA"/>
</dbReference>
<sequence length="331" mass="37909">MEKFSTWRDGGTGIQPFLPVKPPSQSQDITVQLTHYLNIFILQPVIFLVKLPFLLIFIGLATLSHSLIQMVPNGNFKRGLKTYLLSPQLRLNLFLLGFYNIGFKVETLHKGRSSRNKPSYSKLGDGDIILSNYSSYLDIIYLYQKFQPIFTKSYPNSNKLKIISNEWDLINNCHLPQTFNEKETTYTLDELVKFSKNNNLGPVVIFPEGVTSNGRGLLKFNPILQKLKTLPIINLVILKYKYQNFATTYPCGSKLVHFYKTIVQIYNQLNVQYLDGKELRESFGEQGLIKFEGFVKEKIGEVSRFRQCSIGEVEKVAFLKFFESGGKAKAN</sequence>
<reference evidence="8 9" key="1">
    <citation type="journal article" date="2015" name="Genome Biol. Evol.">
        <title>Phylogenomic analyses indicate that early fungi evolved digesting cell walls of algal ancestors of land plants.</title>
        <authorList>
            <person name="Chang Y."/>
            <person name="Wang S."/>
            <person name="Sekimoto S."/>
            <person name="Aerts A.L."/>
            <person name="Choi C."/>
            <person name="Clum A."/>
            <person name="LaButti K.M."/>
            <person name="Lindquist E.A."/>
            <person name="Yee Ngan C."/>
            <person name="Ohm R.A."/>
            <person name="Salamov A.A."/>
            <person name="Grigoriev I.V."/>
            <person name="Spatafora J.W."/>
            <person name="Berbee M.L."/>
        </authorList>
    </citation>
    <scope>NUCLEOTIDE SEQUENCE [LARGE SCALE GENOMIC DNA]</scope>
    <source>
        <strain evidence="8 9">NRRL 28638</strain>
    </source>
</reference>
<dbReference type="PANTHER" id="PTHR23063">
    <property type="entry name" value="PHOSPHOLIPID ACYLTRANSFERASE"/>
    <property type="match status" value="1"/>
</dbReference>
<dbReference type="Proteomes" id="UP000070444">
    <property type="component" value="Unassembled WGS sequence"/>
</dbReference>
<evidence type="ECO:0000256" key="5">
    <source>
        <dbReference type="ARBA" id="ARBA00023136"/>
    </source>
</evidence>
<keyword evidence="5 7" id="KW-0472">Membrane</keyword>
<dbReference type="PANTHER" id="PTHR23063:SF60">
    <property type="entry name" value="LYSOPHOSPHATIDIC ACID:OLEOYL-COA ACYLTRANSFERASE 1"/>
    <property type="match status" value="1"/>
</dbReference>
<gene>
    <name evidence="8" type="ORF">CONCODRAFT_86575</name>
</gene>
<keyword evidence="3 7" id="KW-1133">Transmembrane helix</keyword>
<dbReference type="GO" id="GO:0006629">
    <property type="term" value="P:lipid metabolic process"/>
    <property type="evidence" value="ECO:0007669"/>
    <property type="project" value="UniProtKB-KW"/>
</dbReference>
<evidence type="ECO:0000256" key="1">
    <source>
        <dbReference type="ARBA" id="ARBA00022679"/>
    </source>
</evidence>
<organism evidence="8 9">
    <name type="scientific">Conidiobolus coronatus (strain ATCC 28846 / CBS 209.66 / NRRL 28638)</name>
    <name type="common">Delacroixia coronata</name>
    <dbReference type="NCBI Taxonomy" id="796925"/>
    <lineage>
        <taxon>Eukaryota</taxon>
        <taxon>Fungi</taxon>
        <taxon>Fungi incertae sedis</taxon>
        <taxon>Zoopagomycota</taxon>
        <taxon>Entomophthoromycotina</taxon>
        <taxon>Entomophthoromycetes</taxon>
        <taxon>Entomophthorales</taxon>
        <taxon>Ancylistaceae</taxon>
        <taxon>Conidiobolus</taxon>
    </lineage>
</organism>
<accession>A0A137NZT2</accession>
<dbReference type="GO" id="GO:0016746">
    <property type="term" value="F:acyltransferase activity"/>
    <property type="evidence" value="ECO:0007669"/>
    <property type="project" value="UniProtKB-KW"/>
</dbReference>
<evidence type="ECO:0000313" key="9">
    <source>
        <dbReference type="Proteomes" id="UP000070444"/>
    </source>
</evidence>
<evidence type="ECO:0000313" key="8">
    <source>
        <dbReference type="EMBL" id="KXN68218.1"/>
    </source>
</evidence>
<evidence type="ECO:0000256" key="4">
    <source>
        <dbReference type="ARBA" id="ARBA00023098"/>
    </source>
</evidence>